<dbReference type="Gene3D" id="3.40.50.450">
    <property type="match status" value="1"/>
</dbReference>
<evidence type="ECO:0000256" key="1">
    <source>
        <dbReference type="ARBA" id="ARBA00006525"/>
    </source>
</evidence>
<dbReference type="Pfam" id="PF17782">
    <property type="entry name" value="WHD_DprA"/>
    <property type="match status" value="1"/>
</dbReference>
<dbReference type="PANTHER" id="PTHR43022:SF1">
    <property type="entry name" value="PROTEIN SMF"/>
    <property type="match status" value="1"/>
</dbReference>
<dbReference type="InterPro" id="IPR003488">
    <property type="entry name" value="DprA"/>
</dbReference>
<accession>H1Q3Z6</accession>
<reference evidence="4 5" key="1">
    <citation type="submission" date="2011-12" db="EMBL/GenBank/DDBJ databases">
        <title>The Genome Sequence of Prevotella micans F0438.</title>
        <authorList>
            <consortium name="The Broad Institute Genome Sequencing Platform"/>
            <person name="Earl A."/>
            <person name="Ward D."/>
            <person name="Feldgarden M."/>
            <person name="Gevers D."/>
            <person name="Izard J."/>
            <person name="Baranova O.V."/>
            <person name="Blanton J.M."/>
            <person name="Wade W.G."/>
            <person name="Dewhirst F.E."/>
            <person name="Young S.K."/>
            <person name="Zeng Q."/>
            <person name="Gargeya S."/>
            <person name="Fitzgerald M."/>
            <person name="Haas B."/>
            <person name="Abouelleil A."/>
            <person name="Alvarado L."/>
            <person name="Arachchi H.M."/>
            <person name="Berlin A."/>
            <person name="Chapman S.B."/>
            <person name="Gearin G."/>
            <person name="Goldberg J."/>
            <person name="Griggs A."/>
            <person name="Gujja S."/>
            <person name="Hansen M."/>
            <person name="Heiman D."/>
            <person name="Howarth C."/>
            <person name="Larimer J."/>
            <person name="Lui A."/>
            <person name="MacDonald P.J.P."/>
            <person name="McCowen C."/>
            <person name="Montmayeur A."/>
            <person name="Murphy C."/>
            <person name="Neiman D."/>
            <person name="Pearson M."/>
            <person name="Priest M."/>
            <person name="Roberts A."/>
            <person name="Saif S."/>
            <person name="Shea T."/>
            <person name="Sisk P."/>
            <person name="Stolte C."/>
            <person name="Sykes S."/>
            <person name="Wortman J."/>
            <person name="Nusbaum C."/>
            <person name="Birren B."/>
        </authorList>
    </citation>
    <scope>NUCLEOTIDE SEQUENCE [LARGE SCALE GENOMIC DNA]</scope>
    <source>
        <strain evidence="4 5">F0438</strain>
    </source>
</reference>
<gene>
    <name evidence="4" type="ORF">HMPREF9140_01634</name>
</gene>
<dbReference type="AlphaFoldDB" id="H1Q3Z6"/>
<comment type="similarity">
    <text evidence="1">Belongs to the DprA/Smf family.</text>
</comment>
<proteinExistence type="inferred from homology"/>
<dbReference type="Gene3D" id="1.10.10.10">
    <property type="entry name" value="Winged helix-like DNA-binding domain superfamily/Winged helix DNA-binding domain"/>
    <property type="match status" value="1"/>
</dbReference>
<dbReference type="eggNOG" id="COG0758">
    <property type="taxonomic scope" value="Bacteria"/>
</dbReference>
<dbReference type="NCBIfam" id="TIGR00732">
    <property type="entry name" value="dprA"/>
    <property type="match status" value="1"/>
</dbReference>
<dbReference type="HOGENOM" id="CLU_029601_0_3_10"/>
<evidence type="ECO:0000259" key="2">
    <source>
        <dbReference type="Pfam" id="PF02481"/>
    </source>
</evidence>
<dbReference type="PATRIC" id="fig|883158.3.peg.1636"/>
<keyword evidence="5" id="KW-1185">Reference proteome</keyword>
<evidence type="ECO:0000313" key="4">
    <source>
        <dbReference type="EMBL" id="EHO68062.1"/>
    </source>
</evidence>
<dbReference type="EMBL" id="AGWK01000043">
    <property type="protein sequence ID" value="EHO68062.1"/>
    <property type="molecule type" value="Genomic_DNA"/>
</dbReference>
<dbReference type="STRING" id="883158.HMPREF9140_01634"/>
<evidence type="ECO:0000313" key="5">
    <source>
        <dbReference type="Proteomes" id="UP000016023"/>
    </source>
</evidence>
<dbReference type="InterPro" id="IPR041614">
    <property type="entry name" value="DprA_WH"/>
</dbReference>
<protein>
    <submittedName>
        <fullName evidence="4">Uncharacterized protein</fullName>
    </submittedName>
</protein>
<dbReference type="GO" id="GO:0009294">
    <property type="term" value="P:DNA-mediated transformation"/>
    <property type="evidence" value="ECO:0007669"/>
    <property type="project" value="InterPro"/>
</dbReference>
<dbReference type="Pfam" id="PF02481">
    <property type="entry name" value="DNA_processg_A"/>
    <property type="match status" value="1"/>
</dbReference>
<dbReference type="PANTHER" id="PTHR43022">
    <property type="entry name" value="PROTEIN SMF"/>
    <property type="match status" value="1"/>
</dbReference>
<name>H1Q3Z6_9BACT</name>
<feature type="domain" description="Smf/DprA SLOG" evidence="2">
    <location>
        <begin position="72"/>
        <end position="283"/>
    </location>
</feature>
<dbReference type="InterPro" id="IPR036388">
    <property type="entry name" value="WH-like_DNA-bd_sf"/>
</dbReference>
<comment type="caution">
    <text evidence="4">The sequence shown here is derived from an EMBL/GenBank/DDBJ whole genome shotgun (WGS) entry which is preliminary data.</text>
</comment>
<dbReference type="InterPro" id="IPR057666">
    <property type="entry name" value="DrpA_SLOG"/>
</dbReference>
<evidence type="ECO:0000259" key="3">
    <source>
        <dbReference type="Pfam" id="PF17782"/>
    </source>
</evidence>
<feature type="domain" description="DprA winged helix" evidence="3">
    <location>
        <begin position="305"/>
        <end position="359"/>
    </location>
</feature>
<dbReference type="Proteomes" id="UP000016023">
    <property type="component" value="Unassembled WGS sequence"/>
</dbReference>
<dbReference type="SUPFAM" id="SSF102405">
    <property type="entry name" value="MCP/YpsA-like"/>
    <property type="match status" value="1"/>
</dbReference>
<organism evidence="4 5">
    <name type="scientific">Prevotella micans F0438</name>
    <dbReference type="NCBI Taxonomy" id="883158"/>
    <lineage>
        <taxon>Bacteria</taxon>
        <taxon>Pseudomonadati</taxon>
        <taxon>Bacteroidota</taxon>
        <taxon>Bacteroidia</taxon>
        <taxon>Bacteroidales</taxon>
        <taxon>Prevotellaceae</taxon>
        <taxon>Prevotella</taxon>
    </lineage>
</organism>
<sequence length="366" mass="40552">MLAQLGISRPMAMYELYSRVGSAAKIVNAREHIREICPDISDRFVKLLSTLEQFRKRAEEEMEYTEKHRIKVLCMPDPNYPQRLKNCPDAPMVLYSLGNANLNARHTVSIVGTRHCTAYGRELVQAFVRDLKNLCPDVIIFSGLAYGIDVSAHRAALDNGLSTVGIVAHGLDDIYPRTHRDTAAAMLKNGGLLTEYTTHTQPKAHNFVQRNRIVAGCTDATLLVESARKGGGLITCRIAQSYGRDVFAFPGAVGAEYSEGCNNLIHNNTAGLITSAEDFVKDMNWETSEESKKKRNQGIERTLFPDLSPDEQRVVDVLSKNNDLQINTLAIQSDTPIARLSAILFELEMKGVVQTMAGGTYHLLTL</sequence>